<evidence type="ECO:0000313" key="2">
    <source>
        <dbReference type="EMBL" id="MFD1203323.1"/>
    </source>
</evidence>
<keyword evidence="1" id="KW-0472">Membrane</keyword>
<keyword evidence="2" id="KW-0547">Nucleotide-binding</keyword>
<dbReference type="GO" id="GO:0005524">
    <property type="term" value="F:ATP binding"/>
    <property type="evidence" value="ECO:0007669"/>
    <property type="project" value="UniProtKB-KW"/>
</dbReference>
<sequence>MTSSSDQTPTESAAAARNDRLKPLELVVISCVLAVFAGLIVLMSSRSLMLTLIFAGIAFVVSFAFMGLLGIGSKQNKEGHGTGKL</sequence>
<dbReference type="RefSeq" id="WP_343960372.1">
    <property type="nucleotide sequence ID" value="NZ_BAAAKZ010000007.1"/>
</dbReference>
<protein>
    <submittedName>
        <fullName evidence="2">ABC transporter ATP-binding protein</fullName>
    </submittedName>
</protein>
<reference evidence="3" key="1">
    <citation type="journal article" date="2019" name="Int. J. Syst. Evol. Microbiol.">
        <title>The Global Catalogue of Microorganisms (GCM) 10K type strain sequencing project: providing services to taxonomists for standard genome sequencing and annotation.</title>
        <authorList>
            <consortium name="The Broad Institute Genomics Platform"/>
            <consortium name="The Broad Institute Genome Sequencing Center for Infectious Disease"/>
            <person name="Wu L."/>
            <person name="Ma J."/>
        </authorList>
    </citation>
    <scope>NUCLEOTIDE SEQUENCE [LARGE SCALE GENOMIC DNA]</scope>
    <source>
        <strain evidence="3">CCUG 50213</strain>
    </source>
</reference>
<evidence type="ECO:0000256" key="1">
    <source>
        <dbReference type="SAM" id="Phobius"/>
    </source>
</evidence>
<dbReference type="Proteomes" id="UP001597181">
    <property type="component" value="Unassembled WGS sequence"/>
</dbReference>
<keyword evidence="1" id="KW-1133">Transmembrane helix</keyword>
<keyword evidence="3" id="KW-1185">Reference proteome</keyword>
<keyword evidence="1" id="KW-0812">Transmembrane</keyword>
<comment type="caution">
    <text evidence="2">The sequence shown here is derived from an EMBL/GenBank/DDBJ whole genome shotgun (WGS) entry which is preliminary data.</text>
</comment>
<feature type="transmembrane region" description="Helical" evidence="1">
    <location>
        <begin position="24"/>
        <end position="43"/>
    </location>
</feature>
<organism evidence="2 3">
    <name type="scientific">Leucobacter albus</name>
    <dbReference type="NCBI Taxonomy" id="272210"/>
    <lineage>
        <taxon>Bacteria</taxon>
        <taxon>Bacillati</taxon>
        <taxon>Actinomycetota</taxon>
        <taxon>Actinomycetes</taxon>
        <taxon>Micrococcales</taxon>
        <taxon>Microbacteriaceae</taxon>
        <taxon>Leucobacter</taxon>
    </lineage>
</organism>
<keyword evidence="2" id="KW-0067">ATP-binding</keyword>
<gene>
    <name evidence="2" type="ORF">ACFQ3U_15610</name>
</gene>
<accession>A0ABW3TS44</accession>
<feature type="transmembrane region" description="Helical" evidence="1">
    <location>
        <begin position="49"/>
        <end position="71"/>
    </location>
</feature>
<dbReference type="EMBL" id="JBHTLY010000011">
    <property type="protein sequence ID" value="MFD1203323.1"/>
    <property type="molecule type" value="Genomic_DNA"/>
</dbReference>
<proteinExistence type="predicted"/>
<evidence type="ECO:0000313" key="3">
    <source>
        <dbReference type="Proteomes" id="UP001597181"/>
    </source>
</evidence>
<name>A0ABW3TS44_9MICO</name>